<evidence type="ECO:0000313" key="2">
    <source>
        <dbReference type="EMBL" id="MFC4201651.1"/>
    </source>
</evidence>
<dbReference type="Pfam" id="PF02779">
    <property type="entry name" value="Transket_pyr"/>
    <property type="match status" value="1"/>
</dbReference>
<dbReference type="InterPro" id="IPR051157">
    <property type="entry name" value="PDH/Transketolase"/>
</dbReference>
<dbReference type="CDD" id="cd07033">
    <property type="entry name" value="TPP_PYR_DXS_TK_like"/>
    <property type="match status" value="1"/>
</dbReference>
<gene>
    <name evidence="2" type="ORF">ACFOY1_11865</name>
</gene>
<keyword evidence="3" id="KW-1185">Reference proteome</keyword>
<dbReference type="PANTHER" id="PTHR43825">
    <property type="entry name" value="PYRUVATE DEHYDROGENASE E1 COMPONENT"/>
    <property type="match status" value="1"/>
</dbReference>
<protein>
    <submittedName>
        <fullName evidence="2">Transketolase family protein</fullName>
    </submittedName>
</protein>
<evidence type="ECO:0000259" key="1">
    <source>
        <dbReference type="SMART" id="SM00861"/>
    </source>
</evidence>
<sequence>MPNDHLAVQDFTDRSGQQAAPRHYGEALLAAARDDARIVALTADLTGPTETDLMRDAMPERFYQVGISEANMAGMAGGMARCGHIPFIHTFSVFATRRSYDQIAMQLAYPGLNAKIVGFIPGIDTLLGVSHQAIDDIALMRALPRMRVLEPAPGQVAHAVREALAYEGPVYLRLARKSGGNTASTYPEPVDGITEIRQGGDGLLLACGLMVPIAQQAAEQLAAQGIEVGVAAVTTLKPMSAKVLALAKATPVVVTVENHSIIGGLGTAVAELLAEEGVCVNFERVGLRDTFAYGGTTPYLMKTFGMDADAVVEAVLRQRRRFQAGASNAAKPRDSGNK</sequence>
<proteinExistence type="predicted"/>
<dbReference type="InterPro" id="IPR005475">
    <property type="entry name" value="Transketolase-like_Pyr-bd"/>
</dbReference>
<dbReference type="InterPro" id="IPR033248">
    <property type="entry name" value="Transketolase_C"/>
</dbReference>
<comment type="caution">
    <text evidence="2">The sequence shown here is derived from an EMBL/GenBank/DDBJ whole genome shotgun (WGS) entry which is preliminary data.</text>
</comment>
<feature type="domain" description="Transketolase-like pyrimidine-binding" evidence="1">
    <location>
        <begin position="18"/>
        <end position="182"/>
    </location>
</feature>
<evidence type="ECO:0000313" key="3">
    <source>
        <dbReference type="Proteomes" id="UP001595848"/>
    </source>
</evidence>
<dbReference type="SMART" id="SM00861">
    <property type="entry name" value="Transket_pyr"/>
    <property type="match status" value="1"/>
</dbReference>
<dbReference type="EMBL" id="JBHSBV010000004">
    <property type="protein sequence ID" value="MFC4201651.1"/>
    <property type="molecule type" value="Genomic_DNA"/>
</dbReference>
<organism evidence="2 3">
    <name type="scientific">Candidimonas humi</name>
    <dbReference type="NCBI Taxonomy" id="683355"/>
    <lineage>
        <taxon>Bacteria</taxon>
        <taxon>Pseudomonadati</taxon>
        <taxon>Pseudomonadota</taxon>
        <taxon>Betaproteobacteria</taxon>
        <taxon>Burkholderiales</taxon>
        <taxon>Alcaligenaceae</taxon>
        <taxon>Candidimonas</taxon>
    </lineage>
</organism>
<reference evidence="3" key="1">
    <citation type="journal article" date="2019" name="Int. J. Syst. Evol. Microbiol.">
        <title>The Global Catalogue of Microorganisms (GCM) 10K type strain sequencing project: providing services to taxonomists for standard genome sequencing and annotation.</title>
        <authorList>
            <consortium name="The Broad Institute Genomics Platform"/>
            <consortium name="The Broad Institute Genome Sequencing Center for Infectious Disease"/>
            <person name="Wu L."/>
            <person name="Ma J."/>
        </authorList>
    </citation>
    <scope>NUCLEOTIDE SEQUENCE [LARGE SCALE GENOMIC DNA]</scope>
    <source>
        <strain evidence="3">LMG 24813</strain>
    </source>
</reference>
<dbReference type="PANTHER" id="PTHR43825:SF1">
    <property type="entry name" value="TRANSKETOLASE-LIKE PYRIMIDINE-BINDING DOMAIN-CONTAINING PROTEIN"/>
    <property type="match status" value="1"/>
</dbReference>
<accession>A0ABV8NZ99</accession>
<dbReference type="Proteomes" id="UP001595848">
    <property type="component" value="Unassembled WGS sequence"/>
</dbReference>
<dbReference type="RefSeq" id="WP_217965563.1">
    <property type="nucleotide sequence ID" value="NZ_JAHTBN010000007.1"/>
</dbReference>
<dbReference type="Pfam" id="PF02780">
    <property type="entry name" value="Transketolase_C"/>
    <property type="match status" value="1"/>
</dbReference>
<name>A0ABV8NZ99_9BURK</name>